<dbReference type="PROSITE" id="PS50146">
    <property type="entry name" value="DAGK"/>
    <property type="match status" value="1"/>
</dbReference>
<sequence length="281" mass="30173">MHLERVVTLPVTKEAMVALLNSGVGAIVDALATRPACIIAAGGDGTVNAVAQRTVEAGVPLGVLPSGTLNHFAGDLGLPDSLEEAAAVIARGHERTVDVGEVNGKLFLNNASLGLYASMVVQRERLQEKHGIGKWRALLQAGWSVLRHPHTFSVVLHIDGEELRRRTPFVFVGNNDYVLQGPHAGARKSLDDGCLSVYVLRPCGPWGLVALALRALFGRIADGRDLDVFHASELVVESTHGSVRVARDGEVERTDAPVRFRLRPLALRVLAPEKHPQAETV</sequence>
<dbReference type="Pfam" id="PF00781">
    <property type="entry name" value="DAGK_cat"/>
    <property type="match status" value="1"/>
</dbReference>
<dbReference type="Pfam" id="PF19279">
    <property type="entry name" value="YegS_C"/>
    <property type="match status" value="1"/>
</dbReference>
<evidence type="ECO:0000313" key="7">
    <source>
        <dbReference type="Proteomes" id="UP000323164"/>
    </source>
</evidence>
<dbReference type="SUPFAM" id="SSF111331">
    <property type="entry name" value="NAD kinase/diacylglycerol kinase-like"/>
    <property type="match status" value="1"/>
</dbReference>
<comment type="caution">
    <text evidence="6">The sequence shown here is derived from an EMBL/GenBank/DDBJ whole genome shotgun (WGS) entry which is preliminary data.</text>
</comment>
<evidence type="ECO:0000313" key="6">
    <source>
        <dbReference type="EMBL" id="TZF88151.1"/>
    </source>
</evidence>
<dbReference type="Proteomes" id="UP000323164">
    <property type="component" value="Unassembled WGS sequence"/>
</dbReference>
<dbReference type="GO" id="GO:0016301">
    <property type="term" value="F:kinase activity"/>
    <property type="evidence" value="ECO:0007669"/>
    <property type="project" value="UniProtKB-KW"/>
</dbReference>
<dbReference type="InterPro" id="IPR001206">
    <property type="entry name" value="Diacylglycerol_kinase_cat_dom"/>
</dbReference>
<keyword evidence="3 6" id="KW-0418">Kinase</keyword>
<keyword evidence="4" id="KW-0067">ATP-binding</keyword>
<evidence type="ECO:0000256" key="2">
    <source>
        <dbReference type="ARBA" id="ARBA00022741"/>
    </source>
</evidence>
<dbReference type="AlphaFoldDB" id="A0A5D8Z091"/>
<dbReference type="GO" id="GO:0005524">
    <property type="term" value="F:ATP binding"/>
    <property type="evidence" value="ECO:0007669"/>
    <property type="project" value="UniProtKB-KW"/>
</dbReference>
<keyword evidence="2" id="KW-0547">Nucleotide-binding</keyword>
<dbReference type="InterPro" id="IPR045540">
    <property type="entry name" value="YegS/DAGK_C"/>
</dbReference>
<dbReference type="InterPro" id="IPR016064">
    <property type="entry name" value="NAD/diacylglycerol_kinase_sf"/>
</dbReference>
<dbReference type="PANTHER" id="PTHR12358">
    <property type="entry name" value="SPHINGOSINE KINASE"/>
    <property type="match status" value="1"/>
</dbReference>
<proteinExistence type="predicted"/>
<name>A0A5D8Z091_9GAMM</name>
<dbReference type="OrthoDB" id="142078at2"/>
<dbReference type="InterPro" id="IPR017438">
    <property type="entry name" value="ATP-NAD_kinase_N"/>
</dbReference>
<accession>A0A5D8Z091</accession>
<evidence type="ECO:0000256" key="1">
    <source>
        <dbReference type="ARBA" id="ARBA00022679"/>
    </source>
</evidence>
<gene>
    <name evidence="6" type="ORF">FW784_10310</name>
</gene>
<keyword evidence="1" id="KW-0808">Transferase</keyword>
<evidence type="ECO:0000256" key="4">
    <source>
        <dbReference type="ARBA" id="ARBA00022840"/>
    </source>
</evidence>
<keyword evidence="7" id="KW-1185">Reference proteome</keyword>
<dbReference type="Gene3D" id="3.40.50.10330">
    <property type="entry name" value="Probable inorganic polyphosphate/atp-NAD kinase, domain 1"/>
    <property type="match status" value="1"/>
</dbReference>
<dbReference type="EMBL" id="VTRV01000116">
    <property type="protein sequence ID" value="TZF88151.1"/>
    <property type="molecule type" value="Genomic_DNA"/>
</dbReference>
<dbReference type="Gene3D" id="2.60.200.40">
    <property type="match status" value="1"/>
</dbReference>
<feature type="domain" description="DAGKc" evidence="5">
    <location>
        <begin position="1"/>
        <end position="106"/>
    </location>
</feature>
<dbReference type="PANTHER" id="PTHR12358:SF54">
    <property type="entry name" value="SPHINGOSINE KINASE RELATED PROTEIN"/>
    <property type="match status" value="1"/>
</dbReference>
<protein>
    <submittedName>
        <fullName evidence="6">Sphingosine kinase</fullName>
    </submittedName>
</protein>
<reference evidence="6 7" key="1">
    <citation type="submission" date="2019-08" db="EMBL/GenBank/DDBJ databases">
        <title>Draft genome sequence of Lysobacter sp. UKS-15.</title>
        <authorList>
            <person name="Im W.-T."/>
        </authorList>
    </citation>
    <scope>NUCLEOTIDE SEQUENCE [LARGE SCALE GENOMIC DNA]</scope>
    <source>
        <strain evidence="6 7">UKS-15</strain>
    </source>
</reference>
<dbReference type="InterPro" id="IPR050187">
    <property type="entry name" value="Lipid_Phosphate_FormReg"/>
</dbReference>
<organism evidence="6 7">
    <name type="scientific">Cognatilysobacter lacus</name>
    <dbReference type="NCBI Taxonomy" id="1643323"/>
    <lineage>
        <taxon>Bacteria</taxon>
        <taxon>Pseudomonadati</taxon>
        <taxon>Pseudomonadota</taxon>
        <taxon>Gammaproteobacteria</taxon>
        <taxon>Lysobacterales</taxon>
        <taxon>Lysobacteraceae</taxon>
        <taxon>Cognatilysobacter</taxon>
    </lineage>
</organism>
<evidence type="ECO:0000256" key="3">
    <source>
        <dbReference type="ARBA" id="ARBA00022777"/>
    </source>
</evidence>
<evidence type="ECO:0000259" key="5">
    <source>
        <dbReference type="PROSITE" id="PS50146"/>
    </source>
</evidence>